<keyword evidence="1" id="KW-0812">Transmembrane</keyword>
<dbReference type="PANTHER" id="PTHR19991:SF2">
    <property type="entry name" value="GH08893P"/>
    <property type="match status" value="1"/>
</dbReference>
<dbReference type="CDD" id="cd01659">
    <property type="entry name" value="TRX_superfamily"/>
    <property type="match status" value="1"/>
</dbReference>
<feature type="transmembrane region" description="Helical" evidence="1">
    <location>
        <begin position="268"/>
        <end position="288"/>
    </location>
</feature>
<protein>
    <recommendedName>
        <fullName evidence="3">Thioredoxin domain-containing protein</fullName>
    </recommendedName>
</protein>
<dbReference type="Proteomes" id="UP000037069">
    <property type="component" value="Unassembled WGS sequence"/>
</dbReference>
<feature type="domain" description="Thioredoxin" evidence="3">
    <location>
        <begin position="127"/>
        <end position="232"/>
    </location>
</feature>
<feature type="chain" id="PRO_5005535375" description="Thioredoxin domain-containing protein" evidence="2">
    <location>
        <begin position="20"/>
        <end position="305"/>
    </location>
</feature>
<name>A0A0L0BTY3_LUCCU</name>
<evidence type="ECO:0000256" key="1">
    <source>
        <dbReference type="SAM" id="Phobius"/>
    </source>
</evidence>
<dbReference type="InterPro" id="IPR017937">
    <property type="entry name" value="Thioredoxin_CS"/>
</dbReference>
<keyword evidence="1" id="KW-0472">Membrane</keyword>
<dbReference type="InterPro" id="IPR013766">
    <property type="entry name" value="Thioredoxin_domain"/>
</dbReference>
<dbReference type="PANTHER" id="PTHR19991">
    <property type="entry name" value="L 2 01289"/>
    <property type="match status" value="1"/>
</dbReference>
<dbReference type="AlphaFoldDB" id="A0A0L0BTY3"/>
<gene>
    <name evidence="4" type="ORF">FF38_05319</name>
</gene>
<evidence type="ECO:0000256" key="2">
    <source>
        <dbReference type="SAM" id="SignalP"/>
    </source>
</evidence>
<dbReference type="SUPFAM" id="SSF52833">
    <property type="entry name" value="Thioredoxin-like"/>
    <property type="match status" value="2"/>
</dbReference>
<feature type="signal peptide" evidence="2">
    <location>
        <begin position="1"/>
        <end position="19"/>
    </location>
</feature>
<dbReference type="Pfam" id="PF00085">
    <property type="entry name" value="Thioredoxin"/>
    <property type="match status" value="1"/>
</dbReference>
<evidence type="ECO:0000259" key="3">
    <source>
        <dbReference type="Pfam" id="PF00085"/>
    </source>
</evidence>
<dbReference type="OMA" id="HGKMYRY"/>
<keyword evidence="1" id="KW-1133">Transmembrane helix</keyword>
<dbReference type="EMBL" id="JRES01001467">
    <property type="protein sequence ID" value="KNC22679.1"/>
    <property type="molecule type" value="Genomic_DNA"/>
</dbReference>
<comment type="caution">
    <text evidence="4">The sequence shown here is derived from an EMBL/GenBank/DDBJ whole genome shotgun (WGS) entry which is preliminary data.</text>
</comment>
<dbReference type="InterPro" id="IPR036249">
    <property type="entry name" value="Thioredoxin-like_sf"/>
</dbReference>
<reference evidence="4 5" key="1">
    <citation type="journal article" date="2015" name="Nat. Commun.">
        <title>Lucilia cuprina genome unlocks parasitic fly biology to underpin future interventions.</title>
        <authorList>
            <person name="Anstead C.A."/>
            <person name="Korhonen P.K."/>
            <person name="Young N.D."/>
            <person name="Hall R.S."/>
            <person name="Jex A.R."/>
            <person name="Murali S.C."/>
            <person name="Hughes D.S."/>
            <person name="Lee S.F."/>
            <person name="Perry T."/>
            <person name="Stroehlein A.J."/>
            <person name="Ansell B.R."/>
            <person name="Breugelmans B."/>
            <person name="Hofmann A."/>
            <person name="Qu J."/>
            <person name="Dugan S."/>
            <person name="Lee S.L."/>
            <person name="Chao H."/>
            <person name="Dinh H."/>
            <person name="Han Y."/>
            <person name="Doddapaneni H.V."/>
            <person name="Worley K.C."/>
            <person name="Muzny D.M."/>
            <person name="Ioannidis P."/>
            <person name="Waterhouse R.M."/>
            <person name="Zdobnov E.M."/>
            <person name="James P.J."/>
            <person name="Bagnall N.H."/>
            <person name="Kotze A.C."/>
            <person name="Gibbs R.A."/>
            <person name="Richards S."/>
            <person name="Batterham P."/>
            <person name="Gasser R.B."/>
        </authorList>
    </citation>
    <scope>NUCLEOTIDE SEQUENCE [LARGE SCALE GENOMIC DNA]</scope>
    <source>
        <strain evidence="4 5">LS</strain>
        <tissue evidence="4">Full body</tissue>
    </source>
</reference>
<accession>A0A0L0BTY3</accession>
<organism evidence="4 5">
    <name type="scientific">Lucilia cuprina</name>
    <name type="common">Green bottle fly</name>
    <name type="synonym">Australian sheep blowfly</name>
    <dbReference type="NCBI Taxonomy" id="7375"/>
    <lineage>
        <taxon>Eukaryota</taxon>
        <taxon>Metazoa</taxon>
        <taxon>Ecdysozoa</taxon>
        <taxon>Arthropoda</taxon>
        <taxon>Hexapoda</taxon>
        <taxon>Insecta</taxon>
        <taxon>Pterygota</taxon>
        <taxon>Neoptera</taxon>
        <taxon>Endopterygota</taxon>
        <taxon>Diptera</taxon>
        <taxon>Brachycera</taxon>
        <taxon>Muscomorpha</taxon>
        <taxon>Oestroidea</taxon>
        <taxon>Calliphoridae</taxon>
        <taxon>Luciliinae</taxon>
        <taxon>Lucilia</taxon>
    </lineage>
</organism>
<proteinExistence type="predicted"/>
<dbReference type="Gene3D" id="3.40.30.10">
    <property type="entry name" value="Glutaredoxin"/>
    <property type="match status" value="2"/>
</dbReference>
<dbReference type="PROSITE" id="PS00194">
    <property type="entry name" value="THIOREDOXIN_1"/>
    <property type="match status" value="1"/>
</dbReference>
<dbReference type="CDD" id="cd02961">
    <property type="entry name" value="PDI_a_family"/>
    <property type="match status" value="1"/>
</dbReference>
<evidence type="ECO:0000313" key="4">
    <source>
        <dbReference type="EMBL" id="KNC22679.1"/>
    </source>
</evidence>
<keyword evidence="5" id="KW-1185">Reference proteome</keyword>
<evidence type="ECO:0000313" key="5">
    <source>
        <dbReference type="Proteomes" id="UP000037069"/>
    </source>
</evidence>
<dbReference type="OrthoDB" id="72053at2759"/>
<dbReference type="STRING" id="7375.A0A0L0BTY3"/>
<sequence>MKKVYLKLVMVLFISLLEARTLIEQVDDTDLVHLLTGEDNVVVLFTKNNCPACDELETVLENVQKELKDVIGAVVVKAHNSHMVNLYDPSKEPALIYFRRGMPLLYYGEPNAEEIVQMFSENREPVVKELSDVNFEHLTQAATGATTGDWFVFFYSADCVFCLRLHATWEAVGARLKHRLNVARIDRLGAGIATAKRFGIVESPEFVFLRQGKVYRYKTKEYNANKLIEFVEKDYLKQTNPESVPPENNGLNSFLSDSIDSLMKSSQLVMLSMAVLLTIILGCIVKCLSSKRTTVENTSKAKKAK</sequence>
<keyword evidence="2" id="KW-0732">Signal</keyword>